<dbReference type="AlphaFoldDB" id="A0A239W505"/>
<protein>
    <submittedName>
        <fullName evidence="2">Uncharacterized protein</fullName>
    </submittedName>
</protein>
<dbReference type="Proteomes" id="UP000215332">
    <property type="component" value="Chromosome 1"/>
</dbReference>
<sequence length="96" mass="10392">MTKARCRTDRRQLALAHTHDSLSTPTTHHGARGPQWQMTTCRWTGAANSHLVGCVGTAPADVTDVSCDTVFRASRYGHHRVLREPGGVLGALQLSS</sequence>
<accession>A0A239W505</accession>
<evidence type="ECO:0000256" key="1">
    <source>
        <dbReference type="SAM" id="MobiDB-lite"/>
    </source>
</evidence>
<proteinExistence type="predicted"/>
<organism evidence="2 3">
    <name type="scientific">Cutibacterium granulosum</name>
    <dbReference type="NCBI Taxonomy" id="33011"/>
    <lineage>
        <taxon>Bacteria</taxon>
        <taxon>Bacillati</taxon>
        <taxon>Actinomycetota</taxon>
        <taxon>Actinomycetes</taxon>
        <taxon>Propionibacteriales</taxon>
        <taxon>Propionibacteriaceae</taxon>
        <taxon>Cutibacterium</taxon>
    </lineage>
</organism>
<dbReference type="KEGG" id="cgrn:4412665_00247"/>
<reference evidence="2 3" key="1">
    <citation type="submission" date="2017-06" db="EMBL/GenBank/DDBJ databases">
        <authorList>
            <consortium name="Pathogen Informatics"/>
        </authorList>
    </citation>
    <scope>NUCLEOTIDE SEQUENCE [LARGE SCALE GENOMIC DNA]</scope>
    <source>
        <strain evidence="2 3">NCTC11865</strain>
    </source>
</reference>
<evidence type="ECO:0000313" key="3">
    <source>
        <dbReference type="Proteomes" id="UP000215332"/>
    </source>
</evidence>
<name>A0A239W505_9ACTN</name>
<feature type="region of interest" description="Disordered" evidence="1">
    <location>
        <begin position="15"/>
        <end position="34"/>
    </location>
</feature>
<gene>
    <name evidence="2" type="ORF">SAMEA4412665_00247</name>
</gene>
<evidence type="ECO:0000313" key="2">
    <source>
        <dbReference type="EMBL" id="SNV29156.1"/>
    </source>
</evidence>
<dbReference type="EMBL" id="LT906441">
    <property type="protein sequence ID" value="SNV29156.1"/>
    <property type="molecule type" value="Genomic_DNA"/>
</dbReference>